<dbReference type="AlphaFoldDB" id="A0A1Z4KU90"/>
<evidence type="ECO:0000313" key="4">
    <source>
        <dbReference type="Proteomes" id="UP000217507"/>
    </source>
</evidence>
<evidence type="ECO:0000259" key="2">
    <source>
        <dbReference type="Pfam" id="PF11181"/>
    </source>
</evidence>
<keyword evidence="1" id="KW-1133">Transmembrane helix</keyword>
<name>A0A1Z4KU90_ANAVA</name>
<protein>
    <recommendedName>
        <fullName evidence="2">General stress protein 17M-like domain-containing protein</fullName>
    </recommendedName>
</protein>
<organism evidence="3 4">
    <name type="scientific">Trichormus variabilis NIES-23</name>
    <dbReference type="NCBI Taxonomy" id="1973479"/>
    <lineage>
        <taxon>Bacteria</taxon>
        <taxon>Bacillati</taxon>
        <taxon>Cyanobacteriota</taxon>
        <taxon>Cyanophyceae</taxon>
        <taxon>Nostocales</taxon>
        <taxon>Nostocaceae</taxon>
        <taxon>Trichormus</taxon>
    </lineage>
</organism>
<proteinExistence type="predicted"/>
<feature type="domain" description="General stress protein 17M-like" evidence="2">
    <location>
        <begin position="7"/>
        <end position="74"/>
    </location>
</feature>
<reference evidence="3 4" key="1">
    <citation type="submission" date="2017-06" db="EMBL/GenBank/DDBJ databases">
        <title>Genome sequencing of cyanobaciteial culture collection at National Institute for Environmental Studies (NIES).</title>
        <authorList>
            <person name="Hirose Y."/>
            <person name="Shimura Y."/>
            <person name="Fujisawa T."/>
            <person name="Nakamura Y."/>
            <person name="Kawachi M."/>
        </authorList>
    </citation>
    <scope>NUCLEOTIDE SEQUENCE [LARGE SCALE GENOMIC DNA]</scope>
    <source>
        <strain evidence="3 4">NIES-23</strain>
    </source>
</reference>
<keyword evidence="1" id="KW-0812">Transmembrane</keyword>
<accession>A0A1Z4KU90</accession>
<keyword evidence="1" id="KW-0472">Membrane</keyword>
<dbReference type="EMBL" id="AP018216">
    <property type="protein sequence ID" value="BAY72478.1"/>
    <property type="molecule type" value="Genomic_DNA"/>
</dbReference>
<gene>
    <name evidence="3" type="ORF">NIES23_53030</name>
</gene>
<sequence length="179" mass="18426">MTYTHSVVAHFPSHAEAERVVLELQKSGFDMQKLSIIGKDYQTTENVRGFLTWKDTAKAGAAGGGYWGSFVGGLFGILAGAGVVFIPGVAPIIIAGPIVGVLAGWLEGTLVGGAGAAAVGGLAGALGGLGIPKHEILRYETKIQAGEFIILVTGNKDDVSQAKQMLGKISHEISLSVPV</sequence>
<evidence type="ECO:0000313" key="3">
    <source>
        <dbReference type="EMBL" id="BAY72478.1"/>
    </source>
</evidence>
<dbReference type="InterPro" id="IPR052948">
    <property type="entry name" value="Low_temp-induced_all0457"/>
</dbReference>
<dbReference type="PANTHER" id="PTHR36109:SF2">
    <property type="entry name" value="MEMBRANE PROTEIN"/>
    <property type="match status" value="1"/>
</dbReference>
<dbReference type="Pfam" id="PF11181">
    <property type="entry name" value="YflT"/>
    <property type="match status" value="1"/>
</dbReference>
<evidence type="ECO:0000256" key="1">
    <source>
        <dbReference type="SAM" id="Phobius"/>
    </source>
</evidence>
<feature type="transmembrane region" description="Helical" evidence="1">
    <location>
        <begin position="74"/>
        <end position="98"/>
    </location>
</feature>
<feature type="transmembrane region" description="Helical" evidence="1">
    <location>
        <begin position="110"/>
        <end position="131"/>
    </location>
</feature>
<dbReference type="PANTHER" id="PTHR36109">
    <property type="entry name" value="MEMBRANE PROTEIN-RELATED"/>
    <property type="match status" value="1"/>
</dbReference>
<dbReference type="Proteomes" id="UP000217507">
    <property type="component" value="Chromosome"/>
</dbReference>
<dbReference type="InterPro" id="IPR025889">
    <property type="entry name" value="GSP17M-like_dom"/>
</dbReference>